<dbReference type="CDD" id="cd09898">
    <property type="entry name" value="H3TH_53EXO"/>
    <property type="match status" value="1"/>
</dbReference>
<keyword evidence="5 16" id="KW-0548">Nucleotidyltransferase</keyword>
<keyword evidence="10 16" id="KW-0269">Exonuclease</keyword>
<gene>
    <name evidence="16" type="primary">polA</name>
    <name evidence="20" type="ordered locus">Tmar_0422</name>
</gene>
<comment type="catalytic activity">
    <reaction evidence="14 16">
        <text>DNA(n) + a 2'-deoxyribonucleoside 5'-triphosphate = DNA(n+1) + diphosphate</text>
        <dbReference type="Rhea" id="RHEA:22508"/>
        <dbReference type="Rhea" id="RHEA-COMP:17339"/>
        <dbReference type="Rhea" id="RHEA-COMP:17340"/>
        <dbReference type="ChEBI" id="CHEBI:33019"/>
        <dbReference type="ChEBI" id="CHEBI:61560"/>
        <dbReference type="ChEBI" id="CHEBI:173112"/>
        <dbReference type="EC" id="2.7.7.7"/>
    </reaction>
</comment>
<evidence type="ECO:0000256" key="4">
    <source>
        <dbReference type="ARBA" id="ARBA00022679"/>
    </source>
</evidence>
<dbReference type="eggNOG" id="COG0258">
    <property type="taxonomic scope" value="Bacteria"/>
</dbReference>
<dbReference type="PRINTS" id="PR00868">
    <property type="entry name" value="DNAPOLI"/>
</dbReference>
<dbReference type="SUPFAM" id="SSF53098">
    <property type="entry name" value="Ribonuclease H-like"/>
    <property type="match status" value="1"/>
</dbReference>
<evidence type="ECO:0000256" key="15">
    <source>
        <dbReference type="NCBIfam" id="TIGR00593"/>
    </source>
</evidence>
<keyword evidence="6 16" id="KW-0235">DNA replication</keyword>
<dbReference type="Proteomes" id="UP000008915">
    <property type="component" value="Chromosome"/>
</dbReference>
<dbReference type="InterPro" id="IPR012337">
    <property type="entry name" value="RNaseH-like_sf"/>
</dbReference>
<dbReference type="SMART" id="SM00482">
    <property type="entry name" value="POLAc"/>
    <property type="match status" value="1"/>
</dbReference>
<dbReference type="Gene3D" id="1.20.1060.10">
    <property type="entry name" value="Taq DNA Polymerase, Chain T, domain 4"/>
    <property type="match status" value="1"/>
</dbReference>
<dbReference type="PANTHER" id="PTHR10133">
    <property type="entry name" value="DNA POLYMERASE I"/>
    <property type="match status" value="1"/>
</dbReference>
<dbReference type="InterPro" id="IPR020045">
    <property type="entry name" value="DNA_polI_H3TH"/>
</dbReference>
<dbReference type="Pfam" id="PF00476">
    <property type="entry name" value="DNA_pol_A"/>
    <property type="match status" value="1"/>
</dbReference>
<feature type="region of interest" description="Disordered" evidence="17">
    <location>
        <begin position="528"/>
        <end position="561"/>
    </location>
</feature>
<evidence type="ECO:0000259" key="19">
    <source>
        <dbReference type="SMART" id="SM00482"/>
    </source>
</evidence>
<dbReference type="InterPro" id="IPR043502">
    <property type="entry name" value="DNA/RNA_pol_sf"/>
</dbReference>
<reference evidence="20 21" key="1">
    <citation type="journal article" date="2010" name="Stand. Genomic Sci.">
        <title>Complete genome sequence of Thermaerobacter marianensis type strain (7p75a).</title>
        <authorList>
            <person name="Han C."/>
            <person name="Gu W."/>
            <person name="Zhang X."/>
            <person name="Lapidus A."/>
            <person name="Nolan M."/>
            <person name="Copeland A."/>
            <person name="Lucas S."/>
            <person name="Del Rio T.G."/>
            <person name="Tice H."/>
            <person name="Cheng J.F."/>
            <person name="Tapia R."/>
            <person name="Goodwin L."/>
            <person name="Pitluck S."/>
            <person name="Pagani I."/>
            <person name="Ivanova N."/>
            <person name="Mavromatis K."/>
            <person name="Mikhailova N."/>
            <person name="Pati A."/>
            <person name="Chen A."/>
            <person name="Palaniappan K."/>
            <person name="Land M."/>
            <person name="Hauser L."/>
            <person name="Chang Y.J."/>
            <person name="Jeffries C.D."/>
            <person name="Schneider S."/>
            <person name="Rohde M."/>
            <person name="Goker M."/>
            <person name="Pukall R."/>
            <person name="Woyke T."/>
            <person name="Bristow J."/>
            <person name="Eisen J.A."/>
            <person name="Markowitz V."/>
            <person name="Hugenholtz P."/>
            <person name="Kyrpides N.C."/>
            <person name="Klenk H.P."/>
            <person name="Detter J.C."/>
        </authorList>
    </citation>
    <scope>NUCLEOTIDE SEQUENCE [LARGE SCALE GENOMIC DNA]</scope>
    <source>
        <strain evidence="21">ATCC 700841 / DSM 12885 / JCM 10246 / 7p75a</strain>
    </source>
</reference>
<organism evidence="20 21">
    <name type="scientific">Thermaerobacter marianensis (strain ATCC 700841 / DSM 12885 / JCM 10246 / 7p75a)</name>
    <dbReference type="NCBI Taxonomy" id="644966"/>
    <lineage>
        <taxon>Bacteria</taxon>
        <taxon>Bacillati</taxon>
        <taxon>Bacillota</taxon>
        <taxon>Clostridia</taxon>
        <taxon>Eubacteriales</taxon>
        <taxon>Clostridiales Family XVII. Incertae Sedis</taxon>
        <taxon>Thermaerobacter</taxon>
    </lineage>
</organism>
<evidence type="ECO:0000313" key="21">
    <source>
        <dbReference type="Proteomes" id="UP000008915"/>
    </source>
</evidence>
<dbReference type="GO" id="GO:0003887">
    <property type="term" value="F:DNA-directed DNA polymerase activity"/>
    <property type="evidence" value="ECO:0007669"/>
    <property type="project" value="UniProtKB-UniRule"/>
</dbReference>
<dbReference type="InterPro" id="IPR018320">
    <property type="entry name" value="DNA_polymerase_1"/>
</dbReference>
<dbReference type="NCBIfam" id="TIGR00593">
    <property type="entry name" value="pola"/>
    <property type="match status" value="1"/>
</dbReference>
<dbReference type="InterPro" id="IPR002298">
    <property type="entry name" value="DNA_polymerase_A"/>
</dbReference>
<accession>E6SGJ7</accession>
<dbReference type="Gene3D" id="1.10.150.20">
    <property type="entry name" value="5' to 3' exonuclease, C-terminal subdomain"/>
    <property type="match status" value="2"/>
</dbReference>
<dbReference type="GO" id="GO:0006261">
    <property type="term" value="P:DNA-templated DNA replication"/>
    <property type="evidence" value="ECO:0007669"/>
    <property type="project" value="UniProtKB-UniRule"/>
</dbReference>
<evidence type="ECO:0000256" key="12">
    <source>
        <dbReference type="ARBA" id="ARBA00023125"/>
    </source>
</evidence>
<comment type="similarity">
    <text evidence="1 16">Belongs to the DNA polymerase type-A family.</text>
</comment>
<evidence type="ECO:0000256" key="11">
    <source>
        <dbReference type="ARBA" id="ARBA00022932"/>
    </source>
</evidence>
<dbReference type="FunFam" id="1.10.150.20:FF:000002">
    <property type="entry name" value="DNA polymerase I"/>
    <property type="match status" value="1"/>
</dbReference>
<dbReference type="EC" id="2.7.7.7" evidence="2 15"/>
<feature type="compositionally biased region" description="Low complexity" evidence="17">
    <location>
        <begin position="414"/>
        <end position="432"/>
    </location>
</feature>
<name>E6SGJ7_THEM7</name>
<dbReference type="Gene3D" id="3.30.420.10">
    <property type="entry name" value="Ribonuclease H-like superfamily/Ribonuclease H"/>
    <property type="match status" value="1"/>
</dbReference>
<keyword evidence="8 16" id="KW-0227">DNA damage</keyword>
<dbReference type="InterPro" id="IPR020046">
    <property type="entry name" value="5-3_exonucl_a-hlix_arch_N"/>
</dbReference>
<dbReference type="PANTHER" id="PTHR10133:SF27">
    <property type="entry name" value="DNA POLYMERASE NU"/>
    <property type="match status" value="1"/>
</dbReference>
<dbReference type="InterPro" id="IPR001098">
    <property type="entry name" value="DNA-dir_DNA_pol_A_palm_dom"/>
</dbReference>
<dbReference type="GO" id="GO:0008409">
    <property type="term" value="F:5'-3' exonuclease activity"/>
    <property type="evidence" value="ECO:0007669"/>
    <property type="project" value="UniProtKB-UniRule"/>
</dbReference>
<dbReference type="KEGG" id="tmr:Tmar_0422"/>
<dbReference type="FunFam" id="1.10.150.20:FF:000003">
    <property type="entry name" value="DNA polymerase I"/>
    <property type="match status" value="1"/>
</dbReference>
<dbReference type="STRING" id="644966.Tmar_0422"/>
<dbReference type="CDD" id="cd08637">
    <property type="entry name" value="DNA_pol_A_pol_I_C"/>
    <property type="match status" value="1"/>
</dbReference>
<evidence type="ECO:0000256" key="8">
    <source>
        <dbReference type="ARBA" id="ARBA00022763"/>
    </source>
</evidence>
<keyword evidence="21" id="KW-1185">Reference proteome</keyword>
<dbReference type="SUPFAM" id="SSF88723">
    <property type="entry name" value="PIN domain-like"/>
    <property type="match status" value="1"/>
</dbReference>
<feature type="domain" description="DNA-directed DNA polymerase family A palm" evidence="19">
    <location>
        <begin position="812"/>
        <end position="1018"/>
    </location>
</feature>
<dbReference type="InterPro" id="IPR036397">
    <property type="entry name" value="RNaseH_sf"/>
</dbReference>
<dbReference type="InterPro" id="IPR029060">
    <property type="entry name" value="PIN-like_dom_sf"/>
</dbReference>
<dbReference type="SUPFAM" id="SSF47807">
    <property type="entry name" value="5' to 3' exonuclease, C-terminal subdomain"/>
    <property type="match status" value="1"/>
</dbReference>
<dbReference type="Pfam" id="PF02739">
    <property type="entry name" value="5_3_exonuc_N"/>
    <property type="match status" value="1"/>
</dbReference>
<keyword evidence="4 16" id="KW-0808">Transferase</keyword>
<dbReference type="AlphaFoldDB" id="E6SGJ7"/>
<dbReference type="Gene3D" id="3.40.50.1010">
    <property type="entry name" value="5'-nuclease"/>
    <property type="match status" value="1"/>
</dbReference>
<dbReference type="CDD" id="cd09859">
    <property type="entry name" value="PIN_53EXO"/>
    <property type="match status" value="1"/>
</dbReference>
<sequence length="1060" mass="113632">MCPSSARPDTKLVLIDGHSLMYRAFFALPPLATADGVPTNAVYGFLTMLLRLLEEVAPQYIGVAFDRGLPAFRVERFPAYKGHRPEQPDELRPQFPLVKDVLAAMGVATVEHEGFEADDLLGTLAHRARAAGVDRVLLVTGDRDVLQLVGDGVEVLLTRKGISDLQRYDEARIREEMGIAPAQFLDVKALMGDPSDNIPGVPGIGEKTALKLIQQFGDLETVLARPEAAGGKKLPGLLRQYADQARLSRELARIRTDAPVEFDPERFARRPPDPAVLRPLLLRLEFRSLVDRLGLQAGRSTAGTRASGETGPGDGQDPNREGQAVERGERHRRPAAPAPPVPAPEAAEAAGAGAEPEWPPVDTLPDPAAVARWLEERVAGPQGGAVATREGPPADAVRGSRQGAGAGQPEAPPAEDGPAGEPVTVVAVLAPAPSGPPSRAEAGDDPPTSATSGAAGGGPQLGGIGLAAAGRAAAWVAAGATGGGGATPGPDQSAGADHRTLAAALLRRSLAGFDLKPLYRWLLRSQEAEAGRPRSPAESAGRGPGDAGAGGEAGAAPAAGGAALRPAPRATVLPAPASDLKLAAYLLDPVRNRYYLVDVARQFFGWELEEGPADRPDDPACRTTQLLGRDAALCARLRPAVEAELAARGLERVYREIELPLVPVLAAMEEAGIAVDRRQLEELGRLFTRRSQELAEQIYQLAGETFNINSTQQLGQILFERLGLPVVKKTKTGYSTDAEVLETLAARHPIAELVLEYRSLVKLQGTYVDGLAEHIGPDGRVHTTFQQTVAATGRLSSTQPNLQNIPIRDEPGRSLRRAFVAPPGHRLVAADYSQIELRVLAHYSGDEGLLEAFARGQDVHARTASEIFGVPLEQVTPEQRRVAKAVNFGLAYGQTDYGLARALRIDRADARRFMDRYFERYPGVKRYMEETIRRARQHGEVTTLLGRRRPVPEIRHRVYHIRQNAERVAINTPIQGTAADIMKLAMIRVYRALAGEGLRARIVLQVHDELLVEAPEDEVPAVAALLRREMEGAFPLAVPLVVDVKAGTNWYEMEAVGAGA</sequence>
<keyword evidence="7" id="KW-0540">Nuclease</keyword>
<feature type="domain" description="5'-3' exonuclease" evidence="18">
    <location>
        <begin position="10"/>
        <end position="270"/>
    </location>
</feature>
<dbReference type="FunFam" id="1.20.1060.10:FF:000001">
    <property type="entry name" value="DNA polymerase I"/>
    <property type="match status" value="1"/>
</dbReference>
<dbReference type="InterPro" id="IPR036279">
    <property type="entry name" value="5-3_exonuclease_C_sf"/>
</dbReference>
<dbReference type="HOGENOM" id="CLU_004675_0_0_9"/>
<comment type="function">
    <text evidence="16">In addition to polymerase activity, this DNA polymerase exhibits 5'-3' exonuclease activity.</text>
</comment>
<keyword evidence="11 16" id="KW-0239">DNA-directed DNA polymerase</keyword>
<dbReference type="SMART" id="SM00279">
    <property type="entry name" value="HhH2"/>
    <property type="match status" value="1"/>
</dbReference>
<dbReference type="EMBL" id="CP002344">
    <property type="protein sequence ID" value="ADU50543.1"/>
    <property type="molecule type" value="Genomic_DNA"/>
</dbReference>
<feature type="compositionally biased region" description="Low complexity" evidence="17">
    <location>
        <begin position="344"/>
        <end position="356"/>
    </location>
</feature>
<feature type="compositionally biased region" description="Gly residues" evidence="17">
    <location>
        <begin position="542"/>
        <end position="553"/>
    </location>
</feature>
<protein>
    <recommendedName>
        <fullName evidence="3 15">DNA polymerase I</fullName>
        <ecNumber evidence="2 15">2.7.7.7</ecNumber>
    </recommendedName>
</protein>
<dbReference type="SUPFAM" id="SSF56672">
    <property type="entry name" value="DNA/RNA polymerases"/>
    <property type="match status" value="1"/>
</dbReference>
<evidence type="ECO:0000256" key="9">
    <source>
        <dbReference type="ARBA" id="ARBA00022801"/>
    </source>
</evidence>
<evidence type="ECO:0000256" key="7">
    <source>
        <dbReference type="ARBA" id="ARBA00022722"/>
    </source>
</evidence>
<evidence type="ECO:0000256" key="3">
    <source>
        <dbReference type="ARBA" id="ARBA00020311"/>
    </source>
</evidence>
<keyword evidence="12 16" id="KW-0238">DNA-binding</keyword>
<evidence type="ECO:0000256" key="1">
    <source>
        <dbReference type="ARBA" id="ARBA00007705"/>
    </source>
</evidence>
<dbReference type="Gene3D" id="3.30.70.370">
    <property type="match status" value="1"/>
</dbReference>
<dbReference type="eggNOG" id="COG0749">
    <property type="taxonomic scope" value="Bacteria"/>
</dbReference>
<dbReference type="Pfam" id="PF01367">
    <property type="entry name" value="5_3_exonuc"/>
    <property type="match status" value="1"/>
</dbReference>
<dbReference type="InterPro" id="IPR008918">
    <property type="entry name" value="HhH2"/>
</dbReference>
<proteinExistence type="inferred from homology"/>
<feature type="region of interest" description="Disordered" evidence="17">
    <location>
        <begin position="298"/>
        <end position="365"/>
    </location>
</feature>
<evidence type="ECO:0000259" key="18">
    <source>
        <dbReference type="SMART" id="SM00475"/>
    </source>
</evidence>
<evidence type="ECO:0000256" key="10">
    <source>
        <dbReference type="ARBA" id="ARBA00022839"/>
    </source>
</evidence>
<keyword evidence="13 16" id="KW-0234">DNA repair</keyword>
<evidence type="ECO:0000256" key="13">
    <source>
        <dbReference type="ARBA" id="ARBA00023204"/>
    </source>
</evidence>
<reference evidence="21" key="2">
    <citation type="journal article" date="2010" name="Stand. Genomic Sci.">
        <title>Complete genome sequence of Thermaerobacter marianensis type strain (7p75aT).</title>
        <authorList>
            <person name="Han C."/>
            <person name="Gu W."/>
            <person name="Zhang X."/>
            <person name="Lapidus A."/>
            <person name="Nolan M."/>
            <person name="Copeland A."/>
            <person name="Lucas S."/>
            <person name="Glavina Del Rio T."/>
            <person name="Tice H."/>
            <person name="Cheng J."/>
            <person name="Tapia R."/>
            <person name="Goodwin L."/>
            <person name="Pitluck S."/>
            <person name="Pagani I."/>
            <person name="Ivanova N."/>
            <person name="Mavromatis K."/>
            <person name="Mikhailova N."/>
            <person name="Pati A."/>
            <person name="Chen A."/>
            <person name="Palaniappan K."/>
            <person name="Land M."/>
            <person name="Hauser L."/>
            <person name="Chang Y."/>
            <person name="Jeffries C."/>
            <person name="Schneider S."/>
            <person name="Rohde M."/>
            <person name="Goker M."/>
            <person name="Pukall R."/>
            <person name="Woyke T."/>
            <person name="Bristow J."/>
            <person name="Eisen J."/>
            <person name="Markowitz V."/>
            <person name="Hugenholtz P."/>
            <person name="Kyrpides N."/>
            <person name="Klenk H."/>
            <person name="Detter J."/>
        </authorList>
    </citation>
    <scope>NUCLEOTIDE SEQUENCE [LARGE SCALE GENOMIC DNA]</scope>
    <source>
        <strain evidence="21">ATCC 700841 / DSM 12885 / JCM 10246 / 7p75a</strain>
    </source>
</reference>
<evidence type="ECO:0000256" key="2">
    <source>
        <dbReference type="ARBA" id="ARBA00012417"/>
    </source>
</evidence>
<evidence type="ECO:0000256" key="5">
    <source>
        <dbReference type="ARBA" id="ARBA00022695"/>
    </source>
</evidence>
<feature type="compositionally biased region" description="Basic and acidic residues" evidence="17">
    <location>
        <begin position="317"/>
        <end position="329"/>
    </location>
</feature>
<keyword evidence="9 16" id="KW-0378">Hydrolase</keyword>
<dbReference type="FunFam" id="3.40.50.1010:FF:000001">
    <property type="entry name" value="DNA polymerase I"/>
    <property type="match status" value="1"/>
</dbReference>
<evidence type="ECO:0000256" key="14">
    <source>
        <dbReference type="ARBA" id="ARBA00049244"/>
    </source>
</evidence>
<feature type="region of interest" description="Disordered" evidence="17">
    <location>
        <begin position="379"/>
        <end position="457"/>
    </location>
</feature>
<evidence type="ECO:0000256" key="16">
    <source>
        <dbReference type="RuleBase" id="RU004460"/>
    </source>
</evidence>
<dbReference type="GO" id="GO:0003677">
    <property type="term" value="F:DNA binding"/>
    <property type="evidence" value="ECO:0007669"/>
    <property type="project" value="UniProtKB-UniRule"/>
</dbReference>
<dbReference type="InterPro" id="IPR002421">
    <property type="entry name" value="5-3_exonuclease"/>
</dbReference>
<evidence type="ECO:0000256" key="17">
    <source>
        <dbReference type="SAM" id="MobiDB-lite"/>
    </source>
</evidence>
<comment type="subunit">
    <text evidence="16">Single-chain monomer with multiple functions.</text>
</comment>
<dbReference type="RefSeq" id="WP_013494848.1">
    <property type="nucleotide sequence ID" value="NC_014831.1"/>
</dbReference>
<dbReference type="SMART" id="SM00475">
    <property type="entry name" value="53EXOc"/>
    <property type="match status" value="1"/>
</dbReference>
<evidence type="ECO:0000256" key="6">
    <source>
        <dbReference type="ARBA" id="ARBA00022705"/>
    </source>
</evidence>
<dbReference type="CDD" id="cd06140">
    <property type="entry name" value="DNA_polA_I_Bacillus_like_exo"/>
    <property type="match status" value="1"/>
</dbReference>
<evidence type="ECO:0000313" key="20">
    <source>
        <dbReference type="EMBL" id="ADU50543.1"/>
    </source>
</evidence>
<dbReference type="GO" id="GO:0006302">
    <property type="term" value="P:double-strand break repair"/>
    <property type="evidence" value="ECO:0007669"/>
    <property type="project" value="TreeGrafter"/>
</dbReference>